<organism evidence="1 2">
    <name type="scientific">Deinococcus grandis</name>
    <dbReference type="NCBI Taxonomy" id="57498"/>
    <lineage>
        <taxon>Bacteria</taxon>
        <taxon>Thermotogati</taxon>
        <taxon>Deinococcota</taxon>
        <taxon>Deinococci</taxon>
        <taxon>Deinococcales</taxon>
        <taxon>Deinococcaceae</taxon>
        <taxon>Deinococcus</taxon>
    </lineage>
</organism>
<dbReference type="RefSeq" id="WP_058980182.1">
    <property type="nucleotide sequence ID" value="NZ_BCMS01000006.1"/>
</dbReference>
<reference evidence="2" key="1">
    <citation type="submission" date="2015-11" db="EMBL/GenBank/DDBJ databases">
        <title>Draft Genome Sequence of the Radioresistant Bacterium Deinococcus grandis, Isolated from Freshwater Fish in Japan.</title>
        <authorList>
            <person name="Satoh K."/>
            <person name="Onodera T."/>
            <person name="Omoso K."/>
            <person name="Takeda-Yano K."/>
            <person name="Katayama T."/>
            <person name="Oono Y."/>
            <person name="Narumi I."/>
        </authorList>
    </citation>
    <scope>NUCLEOTIDE SEQUENCE [LARGE SCALE GENOMIC DNA]</scope>
    <source>
        <strain evidence="2">ATCC 43672</strain>
    </source>
</reference>
<dbReference type="AlphaFoldDB" id="A0A100HNH5"/>
<keyword evidence="2" id="KW-1185">Reference proteome</keyword>
<evidence type="ECO:0000313" key="1">
    <source>
        <dbReference type="EMBL" id="GAQ23973.1"/>
    </source>
</evidence>
<dbReference type="Proteomes" id="UP000056209">
    <property type="component" value="Unassembled WGS sequence"/>
</dbReference>
<sequence length="131" mass="14846">MTQQPTPVKFRVQMAQEHDRAKIHGVPYNLVKPDAVITNAGHDYSVDWFQVEFDNMSPTRIYSVTIICRDTGHRVSYRVIEKNRRARGRHAVHFNCAFIGMNVRSREEAQDALVAATAAARHDTLLVEGVA</sequence>
<dbReference type="OrthoDB" id="9972296at2"/>
<gene>
    <name evidence="1" type="ORF">DEIGR_400106</name>
</gene>
<name>A0A100HNH5_9DEIO</name>
<comment type="caution">
    <text evidence="1">The sequence shown here is derived from an EMBL/GenBank/DDBJ whole genome shotgun (WGS) entry which is preliminary data.</text>
</comment>
<dbReference type="EMBL" id="BCMS01000006">
    <property type="protein sequence ID" value="GAQ23973.1"/>
    <property type="molecule type" value="Genomic_DNA"/>
</dbReference>
<accession>A0A100HNH5</accession>
<proteinExistence type="predicted"/>
<protein>
    <submittedName>
        <fullName evidence="1">Uncharacterized protein</fullName>
    </submittedName>
</protein>
<evidence type="ECO:0000313" key="2">
    <source>
        <dbReference type="Proteomes" id="UP000056209"/>
    </source>
</evidence>